<dbReference type="InterPro" id="IPR001818">
    <property type="entry name" value="Pept_M10_metallopeptidase"/>
</dbReference>
<gene>
    <name evidence="6" type="ORF">RZN69_01200</name>
</gene>
<keyword evidence="3" id="KW-0378">Hydrolase</keyword>
<evidence type="ECO:0000313" key="6">
    <source>
        <dbReference type="EMBL" id="WOO41686.1"/>
    </source>
</evidence>
<dbReference type="Pfam" id="PF00413">
    <property type="entry name" value="Peptidase_M10"/>
    <property type="match status" value="1"/>
</dbReference>
<keyword evidence="2" id="KW-0479">Metal-binding</keyword>
<dbReference type="InterPro" id="IPR024079">
    <property type="entry name" value="MetalloPept_cat_dom_sf"/>
</dbReference>
<keyword evidence="7" id="KW-1185">Reference proteome</keyword>
<dbReference type="Proteomes" id="UP001304300">
    <property type="component" value="Chromosome"/>
</dbReference>
<evidence type="ECO:0000256" key="4">
    <source>
        <dbReference type="ARBA" id="ARBA00022833"/>
    </source>
</evidence>
<evidence type="ECO:0000313" key="7">
    <source>
        <dbReference type="Proteomes" id="UP001304300"/>
    </source>
</evidence>
<name>A0AAQ3QTT9_9BACT</name>
<organism evidence="6 7">
    <name type="scientific">Rubellicoccus peritrichatus</name>
    <dbReference type="NCBI Taxonomy" id="3080537"/>
    <lineage>
        <taxon>Bacteria</taxon>
        <taxon>Pseudomonadati</taxon>
        <taxon>Verrucomicrobiota</taxon>
        <taxon>Opitutia</taxon>
        <taxon>Puniceicoccales</taxon>
        <taxon>Cerasicoccaceae</taxon>
        <taxon>Rubellicoccus</taxon>
    </lineage>
</organism>
<sequence>MSETTPVDQATVADATALAELIVSQPLLNDGRVETRFIFRTIEPLRGEFPAYFEVYASGGVYGDMAQADSRLPSLLPGETYLLFLIVQNATLRFMDGPTGAADPETVDIDMIRETCSTLTAEVDLAAYEREPFAVQFTVTSSGLLDSNGFRRFTLPDRGEAIPVIADVSTLPNNITEAQAITALNNALDAWAAVSSLQFDYQGTEVFSQSADDFESEDGLVIRVQMHDDFQRISDNSSTLGFGGAGFTIKSGGGGTVNGNPFNRINYGYVVLNHPKPSLSDPETLEEVLTHEIGHVLGLAHSSEDGSESDTLLAEAIMYFRARGDDRGATLNAYDISTILKAHPLDTPPYGFDRSLIAVTSPTGTLSNPDVNQVTLIGFDQQSGTNLTLQQDSATSNNGVFALSNGVLTYTPSGFFGDADTGGFFDRFEGRFSDGTNLSPFFEVEVTGFRSDSRPFGAPDGIPDSWVVTFFGSANGASANDDSDFDGFDNKTEFSLGTDPTDPASRFAVTDFTESSLEWNTQQGDVYSVESSSNLVDWSALDVITEDSDDGVMSTTDLPASIPGSPLFFRVIRVD</sequence>
<dbReference type="Gene3D" id="3.40.390.10">
    <property type="entry name" value="Collagenase (Catalytic Domain)"/>
    <property type="match status" value="1"/>
</dbReference>
<keyword evidence="4" id="KW-0862">Zinc</keyword>
<evidence type="ECO:0000256" key="2">
    <source>
        <dbReference type="ARBA" id="ARBA00022723"/>
    </source>
</evidence>
<dbReference type="GO" id="GO:0008270">
    <property type="term" value="F:zinc ion binding"/>
    <property type="evidence" value="ECO:0007669"/>
    <property type="project" value="InterPro"/>
</dbReference>
<proteinExistence type="predicted"/>
<reference evidence="6 7" key="1">
    <citation type="submission" date="2023-10" db="EMBL/GenBank/DDBJ databases">
        <title>Rubellicoccus peritrichatus gen. nov., sp. nov., isolated from an algae of coral reef tank.</title>
        <authorList>
            <person name="Luo J."/>
        </authorList>
    </citation>
    <scope>NUCLEOTIDE SEQUENCE [LARGE SCALE GENOMIC DNA]</scope>
    <source>
        <strain evidence="6 7">CR14</strain>
    </source>
</reference>
<dbReference type="KEGG" id="puo:RZN69_01200"/>
<evidence type="ECO:0000256" key="3">
    <source>
        <dbReference type="ARBA" id="ARBA00022801"/>
    </source>
</evidence>
<dbReference type="GO" id="GO:0031012">
    <property type="term" value="C:extracellular matrix"/>
    <property type="evidence" value="ECO:0007669"/>
    <property type="project" value="InterPro"/>
</dbReference>
<evidence type="ECO:0000259" key="5">
    <source>
        <dbReference type="Pfam" id="PF00413"/>
    </source>
</evidence>
<feature type="domain" description="Peptidase M10 metallopeptidase" evidence="5">
    <location>
        <begin position="171"/>
        <end position="307"/>
    </location>
</feature>
<dbReference type="EMBL" id="CP136920">
    <property type="protein sequence ID" value="WOO41686.1"/>
    <property type="molecule type" value="Genomic_DNA"/>
</dbReference>
<evidence type="ECO:0000256" key="1">
    <source>
        <dbReference type="ARBA" id="ARBA00022670"/>
    </source>
</evidence>
<accession>A0AAQ3QTT9</accession>
<dbReference type="GO" id="GO:0004222">
    <property type="term" value="F:metalloendopeptidase activity"/>
    <property type="evidence" value="ECO:0007669"/>
    <property type="project" value="InterPro"/>
</dbReference>
<dbReference type="GO" id="GO:0006508">
    <property type="term" value="P:proteolysis"/>
    <property type="evidence" value="ECO:0007669"/>
    <property type="project" value="UniProtKB-KW"/>
</dbReference>
<dbReference type="SUPFAM" id="SSF55486">
    <property type="entry name" value="Metalloproteases ('zincins'), catalytic domain"/>
    <property type="match status" value="1"/>
</dbReference>
<dbReference type="AlphaFoldDB" id="A0AAQ3QTT9"/>
<protein>
    <submittedName>
        <fullName evidence="6">M57 family metalloprotease</fullName>
    </submittedName>
</protein>
<keyword evidence="6" id="KW-0482">Metalloprotease</keyword>
<keyword evidence="1" id="KW-0645">Protease</keyword>
<dbReference type="RefSeq" id="WP_317834170.1">
    <property type="nucleotide sequence ID" value="NZ_CP136920.1"/>
</dbReference>